<dbReference type="AlphaFoldDB" id="A0A8E6B9P1"/>
<dbReference type="Gene3D" id="3.40.50.2300">
    <property type="match status" value="1"/>
</dbReference>
<dbReference type="SMART" id="SM00862">
    <property type="entry name" value="Trans_reg_C"/>
    <property type="match status" value="1"/>
</dbReference>
<dbReference type="GO" id="GO:0006355">
    <property type="term" value="P:regulation of DNA-templated transcription"/>
    <property type="evidence" value="ECO:0007669"/>
    <property type="project" value="InterPro"/>
</dbReference>
<evidence type="ECO:0000256" key="2">
    <source>
        <dbReference type="ARBA" id="ARBA00023012"/>
    </source>
</evidence>
<dbReference type="SUPFAM" id="SSF46894">
    <property type="entry name" value="C-terminal effector domain of the bipartite response regulators"/>
    <property type="match status" value="1"/>
</dbReference>
<dbReference type="InterPro" id="IPR001789">
    <property type="entry name" value="Sig_transdc_resp-reg_receiver"/>
</dbReference>
<evidence type="ECO:0000256" key="5">
    <source>
        <dbReference type="ARBA" id="ARBA00023163"/>
    </source>
</evidence>
<evidence type="ECO:0000256" key="1">
    <source>
        <dbReference type="ARBA" id="ARBA00022553"/>
    </source>
</evidence>
<evidence type="ECO:0000259" key="8">
    <source>
        <dbReference type="PROSITE" id="PS50110"/>
    </source>
</evidence>
<dbReference type="InterPro" id="IPR011006">
    <property type="entry name" value="CheY-like_superfamily"/>
</dbReference>
<dbReference type="EMBL" id="CP074694">
    <property type="protein sequence ID" value="QVL33123.1"/>
    <property type="molecule type" value="Genomic_DNA"/>
</dbReference>
<dbReference type="InterPro" id="IPR039420">
    <property type="entry name" value="WalR-like"/>
</dbReference>
<dbReference type="KEGG" id="tsph:KIH39_04190"/>
<dbReference type="GO" id="GO:0005829">
    <property type="term" value="C:cytosol"/>
    <property type="evidence" value="ECO:0007669"/>
    <property type="project" value="TreeGrafter"/>
</dbReference>
<evidence type="ECO:0000256" key="6">
    <source>
        <dbReference type="PROSITE-ProRule" id="PRU00169"/>
    </source>
</evidence>
<feature type="modified residue" description="4-aspartylphosphate" evidence="6">
    <location>
        <position position="54"/>
    </location>
</feature>
<evidence type="ECO:0000256" key="7">
    <source>
        <dbReference type="PROSITE-ProRule" id="PRU01091"/>
    </source>
</evidence>
<keyword evidence="3" id="KW-0805">Transcription regulation</keyword>
<feature type="domain" description="Response regulatory" evidence="8">
    <location>
        <begin position="5"/>
        <end position="119"/>
    </location>
</feature>
<dbReference type="PANTHER" id="PTHR48111:SF1">
    <property type="entry name" value="TWO-COMPONENT RESPONSE REGULATOR ORR33"/>
    <property type="match status" value="1"/>
</dbReference>
<dbReference type="InterPro" id="IPR001867">
    <property type="entry name" value="OmpR/PhoB-type_DNA-bd"/>
</dbReference>
<dbReference type="RefSeq" id="WP_213498013.1">
    <property type="nucleotide sequence ID" value="NZ_CP074694.1"/>
</dbReference>
<dbReference type="InterPro" id="IPR016032">
    <property type="entry name" value="Sig_transdc_resp-reg_C-effctor"/>
</dbReference>
<dbReference type="CDD" id="cd00383">
    <property type="entry name" value="trans_reg_C"/>
    <property type="match status" value="1"/>
</dbReference>
<dbReference type="GO" id="GO:0032993">
    <property type="term" value="C:protein-DNA complex"/>
    <property type="evidence" value="ECO:0007669"/>
    <property type="project" value="TreeGrafter"/>
</dbReference>
<dbReference type="SMART" id="SM00448">
    <property type="entry name" value="REC"/>
    <property type="match status" value="1"/>
</dbReference>
<dbReference type="Gene3D" id="1.10.10.10">
    <property type="entry name" value="Winged helix-like DNA-binding domain superfamily/Winged helix DNA-binding domain"/>
    <property type="match status" value="1"/>
</dbReference>
<evidence type="ECO:0000313" key="10">
    <source>
        <dbReference type="EMBL" id="QVL33123.1"/>
    </source>
</evidence>
<feature type="domain" description="OmpR/PhoB-type" evidence="9">
    <location>
        <begin position="130"/>
        <end position="233"/>
    </location>
</feature>
<dbReference type="Pfam" id="PF00072">
    <property type="entry name" value="Response_reg"/>
    <property type="match status" value="1"/>
</dbReference>
<organism evidence="10 11">
    <name type="scientific">Telmatocola sphagniphila</name>
    <dbReference type="NCBI Taxonomy" id="1123043"/>
    <lineage>
        <taxon>Bacteria</taxon>
        <taxon>Pseudomonadati</taxon>
        <taxon>Planctomycetota</taxon>
        <taxon>Planctomycetia</taxon>
        <taxon>Gemmatales</taxon>
        <taxon>Gemmataceae</taxon>
    </lineage>
</organism>
<dbReference type="SUPFAM" id="SSF52172">
    <property type="entry name" value="CheY-like"/>
    <property type="match status" value="1"/>
</dbReference>
<dbReference type="PROSITE" id="PS50110">
    <property type="entry name" value="RESPONSE_REGULATORY"/>
    <property type="match status" value="1"/>
</dbReference>
<evidence type="ECO:0000256" key="4">
    <source>
        <dbReference type="ARBA" id="ARBA00023125"/>
    </source>
</evidence>
<dbReference type="Gene3D" id="6.10.250.690">
    <property type="match status" value="1"/>
</dbReference>
<dbReference type="PANTHER" id="PTHR48111">
    <property type="entry name" value="REGULATOR OF RPOS"/>
    <property type="match status" value="1"/>
</dbReference>
<name>A0A8E6B9P1_9BACT</name>
<evidence type="ECO:0000313" key="11">
    <source>
        <dbReference type="Proteomes" id="UP000676194"/>
    </source>
</evidence>
<reference evidence="10" key="1">
    <citation type="submission" date="2021-05" db="EMBL/GenBank/DDBJ databases">
        <title>Complete genome sequence of the cellulolytic planctomycete Telmatocola sphagniphila SP2T and characterization of the first cellulase from planctomycetes.</title>
        <authorList>
            <person name="Rakitin A.L."/>
            <person name="Beletsky A.V."/>
            <person name="Naumoff D.G."/>
            <person name="Kulichevskaya I.S."/>
            <person name="Mardanov A.V."/>
            <person name="Ravin N.V."/>
            <person name="Dedysh S.N."/>
        </authorList>
    </citation>
    <scope>NUCLEOTIDE SEQUENCE</scope>
    <source>
        <strain evidence="10">SP2T</strain>
    </source>
</reference>
<evidence type="ECO:0000256" key="3">
    <source>
        <dbReference type="ARBA" id="ARBA00023015"/>
    </source>
</evidence>
<dbReference type="InterPro" id="IPR036388">
    <property type="entry name" value="WH-like_DNA-bd_sf"/>
</dbReference>
<dbReference type="PROSITE" id="PS51755">
    <property type="entry name" value="OMPR_PHOB"/>
    <property type="match status" value="1"/>
</dbReference>
<keyword evidence="11" id="KW-1185">Reference proteome</keyword>
<dbReference type="GO" id="GO:0000156">
    <property type="term" value="F:phosphorelay response regulator activity"/>
    <property type="evidence" value="ECO:0007669"/>
    <property type="project" value="TreeGrafter"/>
</dbReference>
<keyword evidence="5" id="KW-0804">Transcription</keyword>
<evidence type="ECO:0000259" key="9">
    <source>
        <dbReference type="PROSITE" id="PS51755"/>
    </source>
</evidence>
<gene>
    <name evidence="10" type="ORF">KIH39_04190</name>
</gene>
<dbReference type="GO" id="GO:0000976">
    <property type="term" value="F:transcription cis-regulatory region binding"/>
    <property type="evidence" value="ECO:0007669"/>
    <property type="project" value="TreeGrafter"/>
</dbReference>
<dbReference type="Pfam" id="PF00486">
    <property type="entry name" value="Trans_reg_C"/>
    <property type="match status" value="1"/>
</dbReference>
<keyword evidence="1 6" id="KW-0597">Phosphoprotein</keyword>
<accession>A0A8E6B9P1</accession>
<keyword evidence="2" id="KW-0902">Two-component regulatory system</keyword>
<feature type="DNA-binding region" description="OmpR/PhoB-type" evidence="7">
    <location>
        <begin position="130"/>
        <end position="233"/>
    </location>
</feature>
<dbReference type="Proteomes" id="UP000676194">
    <property type="component" value="Chromosome"/>
</dbReference>
<keyword evidence="4 7" id="KW-0238">DNA-binding</keyword>
<sequence>MPKARIVVVEDEPAIRRGVVDALRISGYEVHESADGQEGLKKCCQPDIDLILLDLLLPKRDGLEVLTELRKVHPQRPVLILTARGTEDDRVRGLQMGADDYVVKPFSARELLARVEAILRRSAPAPKSDPHQLKWGRATIDLARRELFWSKNDRVEISEMESLLLRYLVNHRERAVSREELLSRVWGIESAGLETRTVDMHVARLRAKLRDPHIKTDEEAILTVRSQGYMIHENLLPSLESAL</sequence>
<proteinExistence type="predicted"/>
<protein>
    <submittedName>
        <fullName evidence="10">Response regulator transcription factor</fullName>
    </submittedName>
</protein>